<reference evidence="3 4" key="1">
    <citation type="submission" date="2021-06" db="EMBL/GenBank/DDBJ databases">
        <authorList>
            <person name="Sun Q."/>
            <person name="Li D."/>
        </authorList>
    </citation>
    <scope>NUCLEOTIDE SEQUENCE [LARGE SCALE GENOMIC DNA]</scope>
    <source>
        <strain evidence="3 4">MSJ-40</strain>
    </source>
</reference>
<accession>A0ABS6E4K0</accession>
<dbReference type="Proteomes" id="UP000749471">
    <property type="component" value="Unassembled WGS sequence"/>
</dbReference>
<dbReference type="EMBL" id="JAHLPM010000004">
    <property type="protein sequence ID" value="MBU5437496.1"/>
    <property type="molecule type" value="Genomic_DNA"/>
</dbReference>
<keyword evidence="4" id="KW-1185">Reference proteome</keyword>
<dbReference type="InterPro" id="IPR055247">
    <property type="entry name" value="InsJ-like_HTH"/>
</dbReference>
<feature type="domain" description="Insertion element IS150 protein InsJ-like helix-turn-helix" evidence="2">
    <location>
        <begin position="11"/>
        <end position="63"/>
    </location>
</feature>
<gene>
    <name evidence="3" type="ORF">KQI42_05730</name>
</gene>
<proteinExistence type="inferred from homology"/>
<evidence type="ECO:0000313" key="3">
    <source>
        <dbReference type="EMBL" id="MBU5437496.1"/>
    </source>
</evidence>
<dbReference type="PANTHER" id="PTHR33795:SF1">
    <property type="entry name" value="INSERTION ELEMENT IS150 PROTEIN INSJ"/>
    <property type="match status" value="1"/>
</dbReference>
<dbReference type="Pfam" id="PF13518">
    <property type="entry name" value="HTH_28"/>
    <property type="match status" value="1"/>
</dbReference>
<evidence type="ECO:0000259" key="2">
    <source>
        <dbReference type="Pfam" id="PF13518"/>
    </source>
</evidence>
<evidence type="ECO:0000313" key="4">
    <source>
        <dbReference type="Proteomes" id="UP000749471"/>
    </source>
</evidence>
<dbReference type="PANTHER" id="PTHR33795">
    <property type="entry name" value="INSERTION ELEMENT IS150 PROTEIN INSJ"/>
    <property type="match status" value="1"/>
</dbReference>
<organism evidence="3 4">
    <name type="scientific">Tissierella simiarum</name>
    <dbReference type="NCBI Taxonomy" id="2841534"/>
    <lineage>
        <taxon>Bacteria</taxon>
        <taxon>Bacillati</taxon>
        <taxon>Bacillota</taxon>
        <taxon>Tissierellia</taxon>
        <taxon>Tissierellales</taxon>
        <taxon>Tissierellaceae</taxon>
        <taxon>Tissierella</taxon>
    </lineage>
</organism>
<dbReference type="InterPro" id="IPR052057">
    <property type="entry name" value="IS150/IS1296_orfA-like"/>
</dbReference>
<comment type="caution">
    <text evidence="3">The sequence shown here is derived from an EMBL/GenBank/DDBJ whole genome shotgun (WGS) entry which is preliminary data.</text>
</comment>
<sequence>MSKRTKYTAEEKLKILMEYQNNYISIVELCGIYEIYYTTFYKWKKQYEKQGIEGLRESRTWKKYSKRLKEAAVLDYLSGNYSLRDIIDKYEISSVSVLERWVNRYSHRELKGTRKGMSNL</sequence>
<protein>
    <submittedName>
        <fullName evidence="3">Helix-turn-helix domain-containing protein</fullName>
    </submittedName>
</protein>
<name>A0ABS6E4K0_9FIRM</name>
<comment type="similarity">
    <text evidence="1">Belongs to the IS150/IS1296 orfA family.</text>
</comment>
<evidence type="ECO:0000256" key="1">
    <source>
        <dbReference type="ARBA" id="ARBA00038232"/>
    </source>
</evidence>